<protein>
    <recommendedName>
        <fullName evidence="5">Transmembrane protein</fullName>
    </recommendedName>
</protein>
<reference evidence="3" key="1">
    <citation type="journal article" date="2016" name="Nat. Genet.">
        <title>A high-quality carrot genome assembly provides new insights into carotenoid accumulation and asterid genome evolution.</title>
        <authorList>
            <person name="Iorizzo M."/>
            <person name="Ellison S."/>
            <person name="Senalik D."/>
            <person name="Zeng P."/>
            <person name="Satapoomin P."/>
            <person name="Huang J."/>
            <person name="Bowman M."/>
            <person name="Iovene M."/>
            <person name="Sanseverino W."/>
            <person name="Cavagnaro P."/>
            <person name="Yildiz M."/>
            <person name="Macko-Podgorni A."/>
            <person name="Moranska E."/>
            <person name="Grzebelus E."/>
            <person name="Grzebelus D."/>
            <person name="Ashrafi H."/>
            <person name="Zheng Z."/>
            <person name="Cheng S."/>
            <person name="Spooner D."/>
            <person name="Van Deynze A."/>
            <person name="Simon P."/>
        </authorList>
    </citation>
    <scope>NUCLEOTIDE SEQUENCE</scope>
    <source>
        <tissue evidence="3">Leaf</tissue>
    </source>
</reference>
<accession>A0AAF1BBL9</accession>
<feature type="transmembrane region" description="Helical" evidence="2">
    <location>
        <begin position="6"/>
        <end position="26"/>
    </location>
</feature>
<reference evidence="3" key="2">
    <citation type="submission" date="2022-03" db="EMBL/GenBank/DDBJ databases">
        <title>Draft title - Genomic analysis of global carrot germplasm unveils the trajectory of domestication and the origin of high carotenoid orange carrot.</title>
        <authorList>
            <person name="Iorizzo M."/>
            <person name="Ellison S."/>
            <person name="Senalik D."/>
            <person name="Macko-Podgorni A."/>
            <person name="Grzebelus D."/>
            <person name="Bostan H."/>
            <person name="Rolling W."/>
            <person name="Curaba J."/>
            <person name="Simon P."/>
        </authorList>
    </citation>
    <scope>NUCLEOTIDE SEQUENCE</scope>
    <source>
        <tissue evidence="3">Leaf</tissue>
    </source>
</reference>
<feature type="compositionally biased region" description="Basic residues" evidence="1">
    <location>
        <begin position="53"/>
        <end position="64"/>
    </location>
</feature>
<dbReference type="PANTHER" id="PTHR37225:SF1">
    <property type="entry name" value="OS04G0657900 PROTEIN"/>
    <property type="match status" value="1"/>
</dbReference>
<name>A0AAF1BBL9_DAUCS</name>
<evidence type="ECO:0000313" key="3">
    <source>
        <dbReference type="EMBL" id="WOH13684.1"/>
    </source>
</evidence>
<evidence type="ECO:0000256" key="2">
    <source>
        <dbReference type="SAM" id="Phobius"/>
    </source>
</evidence>
<feature type="region of interest" description="Disordered" evidence="1">
    <location>
        <begin position="36"/>
        <end position="70"/>
    </location>
</feature>
<dbReference type="AlphaFoldDB" id="A0AAF1BBL9"/>
<evidence type="ECO:0000256" key="1">
    <source>
        <dbReference type="SAM" id="MobiDB-lite"/>
    </source>
</evidence>
<keyword evidence="2" id="KW-0472">Membrane</keyword>
<dbReference type="PANTHER" id="PTHR37225">
    <property type="entry name" value="OSJNBA0011F23.3 PROTEIN"/>
    <property type="match status" value="1"/>
</dbReference>
<evidence type="ECO:0008006" key="5">
    <source>
        <dbReference type="Google" id="ProtNLM"/>
    </source>
</evidence>
<sequence length="70" mass="7888">MDGIQQLGLPLLGVVAAAAVTFYVVSFNELREKSFRDLDDAEDDENGGFKPYMRSRGRRAKRKADKQNKP</sequence>
<dbReference type="EMBL" id="CP093350">
    <property type="protein sequence ID" value="WOH13684.1"/>
    <property type="molecule type" value="Genomic_DNA"/>
</dbReference>
<keyword evidence="4" id="KW-1185">Reference proteome</keyword>
<organism evidence="3 4">
    <name type="scientific">Daucus carota subsp. sativus</name>
    <name type="common">Carrot</name>
    <dbReference type="NCBI Taxonomy" id="79200"/>
    <lineage>
        <taxon>Eukaryota</taxon>
        <taxon>Viridiplantae</taxon>
        <taxon>Streptophyta</taxon>
        <taxon>Embryophyta</taxon>
        <taxon>Tracheophyta</taxon>
        <taxon>Spermatophyta</taxon>
        <taxon>Magnoliopsida</taxon>
        <taxon>eudicotyledons</taxon>
        <taxon>Gunneridae</taxon>
        <taxon>Pentapetalae</taxon>
        <taxon>asterids</taxon>
        <taxon>campanulids</taxon>
        <taxon>Apiales</taxon>
        <taxon>Apiaceae</taxon>
        <taxon>Apioideae</taxon>
        <taxon>Scandiceae</taxon>
        <taxon>Daucinae</taxon>
        <taxon>Daucus</taxon>
        <taxon>Daucus sect. Daucus</taxon>
    </lineage>
</organism>
<evidence type="ECO:0000313" key="4">
    <source>
        <dbReference type="Proteomes" id="UP000077755"/>
    </source>
</evidence>
<proteinExistence type="predicted"/>
<keyword evidence="2" id="KW-1133">Transmembrane helix</keyword>
<gene>
    <name evidence="3" type="ORF">DCAR_0833195</name>
</gene>
<keyword evidence="2" id="KW-0812">Transmembrane</keyword>
<dbReference type="Proteomes" id="UP000077755">
    <property type="component" value="Chromosome 8"/>
</dbReference>